<evidence type="ECO:0000313" key="3">
    <source>
        <dbReference type="EMBL" id="UVF21093.1"/>
    </source>
</evidence>
<feature type="chain" id="PRO_5045071475" evidence="2">
    <location>
        <begin position="21"/>
        <end position="189"/>
    </location>
</feature>
<dbReference type="PIRSF" id="PIRSF016919">
    <property type="entry name" value="HupE_UreJ"/>
    <property type="match status" value="1"/>
</dbReference>
<keyword evidence="4" id="KW-1185">Reference proteome</keyword>
<feature type="transmembrane region" description="Helical" evidence="1">
    <location>
        <begin position="170"/>
        <end position="188"/>
    </location>
</feature>
<dbReference type="InterPro" id="IPR007038">
    <property type="entry name" value="HupE_UreJ"/>
</dbReference>
<keyword evidence="1" id="KW-0812">Transmembrane</keyword>
<evidence type="ECO:0000313" key="4">
    <source>
        <dbReference type="Proteomes" id="UP001017257"/>
    </source>
</evidence>
<gene>
    <name evidence="3" type="ORF">HPT29_008225</name>
</gene>
<evidence type="ECO:0000256" key="2">
    <source>
        <dbReference type="SAM" id="SignalP"/>
    </source>
</evidence>
<protein>
    <submittedName>
        <fullName evidence="3">HupE/UreJ family protein</fullName>
    </submittedName>
</protein>
<proteinExistence type="predicted"/>
<feature type="transmembrane region" description="Helical" evidence="1">
    <location>
        <begin position="140"/>
        <end position="164"/>
    </location>
</feature>
<keyword evidence="1" id="KW-1133">Transmembrane helix</keyword>
<keyword evidence="1" id="KW-0472">Membrane</keyword>
<feature type="transmembrane region" description="Helical" evidence="1">
    <location>
        <begin position="110"/>
        <end position="128"/>
    </location>
</feature>
<dbReference type="EMBL" id="CP102845">
    <property type="protein sequence ID" value="UVF21093.1"/>
    <property type="molecule type" value="Genomic_DNA"/>
</dbReference>
<keyword evidence="2" id="KW-0732">Signal</keyword>
<feature type="signal peptide" evidence="2">
    <location>
        <begin position="1"/>
        <end position="20"/>
    </location>
</feature>
<feature type="transmembrane region" description="Helical" evidence="1">
    <location>
        <begin position="44"/>
        <end position="65"/>
    </location>
</feature>
<name>A0ABY5RV08_9HYPH</name>
<dbReference type="RefSeq" id="WP_173949572.1">
    <property type="nucleotide sequence ID" value="NZ_CP102845.1"/>
</dbReference>
<organism evidence="3 4">
    <name type="scientific">Microvirga terrae</name>
    <dbReference type="NCBI Taxonomy" id="2740529"/>
    <lineage>
        <taxon>Bacteria</taxon>
        <taxon>Pseudomonadati</taxon>
        <taxon>Pseudomonadota</taxon>
        <taxon>Alphaproteobacteria</taxon>
        <taxon>Hyphomicrobiales</taxon>
        <taxon>Methylobacteriaceae</taxon>
        <taxon>Microvirga</taxon>
    </lineage>
</organism>
<sequence length="189" mass="18926">MFKRSVLATLFIAAAMPALAHTGHASASGFLSGFSHPLGGIDHVLAMVSVGLFAALLGGQAVWALPTSFVAMMLAGGVLGLIGIAVPAVESGIALSVVVLGAVVTWGRRWPVQAAAALVGAFAVFHGHAHGMEIPSGASVVLYSLGFTLATVLLLGAGMMFATITARQMHVSRLAGAAVAVAGFVLLIG</sequence>
<dbReference type="Pfam" id="PF04955">
    <property type="entry name" value="HupE_UreJ"/>
    <property type="match status" value="1"/>
</dbReference>
<dbReference type="Proteomes" id="UP001017257">
    <property type="component" value="Chromosome"/>
</dbReference>
<feature type="transmembrane region" description="Helical" evidence="1">
    <location>
        <begin position="77"/>
        <end position="104"/>
    </location>
</feature>
<accession>A0ABY5RV08</accession>
<reference evidence="3" key="1">
    <citation type="submission" date="2022-08" db="EMBL/GenBank/DDBJ databases">
        <title>Microvirga terrae sp. nov., isolated from soil.</title>
        <authorList>
            <person name="Kim K.H."/>
            <person name="Seo Y.L."/>
            <person name="Kim J.M."/>
            <person name="Lee J.K."/>
            <person name="Han D.M."/>
            <person name="Jeon C.O."/>
        </authorList>
    </citation>
    <scope>NUCLEOTIDE SEQUENCE</scope>
    <source>
        <strain evidence="3">R24</strain>
    </source>
</reference>
<evidence type="ECO:0000256" key="1">
    <source>
        <dbReference type="SAM" id="Phobius"/>
    </source>
</evidence>